<organism evidence="1 2">
    <name type="scientific">Protopolystoma xenopodis</name>
    <dbReference type="NCBI Taxonomy" id="117903"/>
    <lineage>
        <taxon>Eukaryota</taxon>
        <taxon>Metazoa</taxon>
        <taxon>Spiralia</taxon>
        <taxon>Lophotrochozoa</taxon>
        <taxon>Platyhelminthes</taxon>
        <taxon>Monogenea</taxon>
        <taxon>Polyopisthocotylea</taxon>
        <taxon>Polystomatidea</taxon>
        <taxon>Polystomatidae</taxon>
        <taxon>Protopolystoma</taxon>
    </lineage>
</organism>
<keyword evidence="2" id="KW-1185">Reference proteome</keyword>
<sequence>MQIPTIDCPNQTKTSSAVEEGARRGVSTLVEAFQAFLLWKFVPDLTDVHLLKDLVAQRRGSRRDVDEYVALASALVHDLLGKSENAIQACRVGGW</sequence>
<evidence type="ECO:0000313" key="1">
    <source>
        <dbReference type="EMBL" id="VEL12808.1"/>
    </source>
</evidence>
<dbReference type="EMBL" id="CAAALY010015900">
    <property type="protein sequence ID" value="VEL12808.1"/>
    <property type="molecule type" value="Genomic_DNA"/>
</dbReference>
<dbReference type="AlphaFoldDB" id="A0A448WIV5"/>
<gene>
    <name evidence="1" type="ORF">PXEA_LOCUS6248</name>
</gene>
<comment type="caution">
    <text evidence="1">The sequence shown here is derived from an EMBL/GenBank/DDBJ whole genome shotgun (WGS) entry which is preliminary data.</text>
</comment>
<dbReference type="Proteomes" id="UP000784294">
    <property type="component" value="Unassembled WGS sequence"/>
</dbReference>
<proteinExistence type="predicted"/>
<reference evidence="1" key="1">
    <citation type="submission" date="2018-11" db="EMBL/GenBank/DDBJ databases">
        <authorList>
            <consortium name="Pathogen Informatics"/>
        </authorList>
    </citation>
    <scope>NUCLEOTIDE SEQUENCE</scope>
</reference>
<protein>
    <submittedName>
        <fullName evidence="1">Uncharacterized protein</fullName>
    </submittedName>
</protein>
<evidence type="ECO:0000313" key="2">
    <source>
        <dbReference type="Proteomes" id="UP000784294"/>
    </source>
</evidence>
<name>A0A448WIV5_9PLAT</name>
<accession>A0A448WIV5</accession>